<dbReference type="EMBL" id="WIUZ02000002">
    <property type="protein sequence ID" value="KAF9790277.1"/>
    <property type="molecule type" value="Genomic_DNA"/>
</dbReference>
<dbReference type="OrthoDB" id="2538110at2759"/>
<reference evidence="3" key="2">
    <citation type="submission" date="2020-11" db="EMBL/GenBank/DDBJ databases">
        <authorList>
            <consortium name="DOE Joint Genome Institute"/>
            <person name="Kuo A."/>
            <person name="Miyauchi S."/>
            <person name="Kiss E."/>
            <person name="Drula E."/>
            <person name="Kohler A."/>
            <person name="Sanchez-Garcia M."/>
            <person name="Andreopoulos B."/>
            <person name="Barry K.W."/>
            <person name="Bonito G."/>
            <person name="Buee M."/>
            <person name="Carver A."/>
            <person name="Chen C."/>
            <person name="Cichocki N."/>
            <person name="Clum A."/>
            <person name="Culley D."/>
            <person name="Crous P.W."/>
            <person name="Fauchery L."/>
            <person name="Girlanda M."/>
            <person name="Hayes R."/>
            <person name="Keri Z."/>
            <person name="Labutti K."/>
            <person name="Lipzen A."/>
            <person name="Lombard V."/>
            <person name="Magnuson J."/>
            <person name="Maillard F."/>
            <person name="Morin E."/>
            <person name="Murat C."/>
            <person name="Nolan M."/>
            <person name="Ohm R."/>
            <person name="Pangilinan J."/>
            <person name="Pereira M."/>
            <person name="Perotto S."/>
            <person name="Peter M."/>
            <person name="Riley R."/>
            <person name="Sitrit Y."/>
            <person name="Stielow B."/>
            <person name="Szollosi G."/>
            <person name="Zifcakova L."/>
            <person name="Stursova M."/>
            <person name="Spatafora J.W."/>
            <person name="Tedersoo L."/>
            <person name="Vaario L.-M."/>
            <person name="Yamada A."/>
            <person name="Yan M."/>
            <person name="Wang P."/>
            <person name="Xu J."/>
            <person name="Bruns T."/>
            <person name="Baldrian P."/>
            <person name="Vilgalys R."/>
            <person name="Henrissat B."/>
            <person name="Grigoriev I.V."/>
            <person name="Hibbett D."/>
            <person name="Nagy L.G."/>
            <person name="Martin F.M."/>
        </authorList>
    </citation>
    <scope>NUCLEOTIDE SEQUENCE</scope>
    <source>
        <strain evidence="3">UH-Tt-Lm1</strain>
    </source>
</reference>
<protein>
    <submittedName>
        <fullName evidence="3">Uncharacterized protein</fullName>
    </submittedName>
</protein>
<keyword evidence="2" id="KW-0472">Membrane</keyword>
<gene>
    <name evidence="3" type="ORF">BJ322DRAFT_1103942</name>
</gene>
<accession>A0A9P6HLH1</accession>
<proteinExistence type="predicted"/>
<evidence type="ECO:0000313" key="3">
    <source>
        <dbReference type="EMBL" id="KAF9790277.1"/>
    </source>
</evidence>
<keyword evidence="2" id="KW-1133">Transmembrane helix</keyword>
<sequence>MTNNDYTLLPFESPLQHDVELEARSGTKPGPHRRDSGPTTLQANDPRFNPPTPSPLKRAALLFFVFCLFWFALRLRTVNPSQSPPAPEPERFFPDFDYRPAVNDERIKNPKMRFTERTAH</sequence>
<evidence type="ECO:0000256" key="1">
    <source>
        <dbReference type="SAM" id="MobiDB-lite"/>
    </source>
</evidence>
<dbReference type="Proteomes" id="UP000736335">
    <property type="component" value="Unassembled WGS sequence"/>
</dbReference>
<organism evidence="3 4">
    <name type="scientific">Thelephora terrestris</name>
    <dbReference type="NCBI Taxonomy" id="56493"/>
    <lineage>
        <taxon>Eukaryota</taxon>
        <taxon>Fungi</taxon>
        <taxon>Dikarya</taxon>
        <taxon>Basidiomycota</taxon>
        <taxon>Agaricomycotina</taxon>
        <taxon>Agaricomycetes</taxon>
        <taxon>Thelephorales</taxon>
        <taxon>Thelephoraceae</taxon>
        <taxon>Thelephora</taxon>
    </lineage>
</organism>
<feature type="region of interest" description="Disordered" evidence="1">
    <location>
        <begin position="1"/>
        <end position="52"/>
    </location>
</feature>
<evidence type="ECO:0000313" key="4">
    <source>
        <dbReference type="Proteomes" id="UP000736335"/>
    </source>
</evidence>
<reference evidence="3" key="1">
    <citation type="journal article" date="2020" name="Nat. Commun.">
        <title>Large-scale genome sequencing of mycorrhizal fungi provides insights into the early evolution of symbiotic traits.</title>
        <authorList>
            <person name="Miyauchi S."/>
            <person name="Kiss E."/>
            <person name="Kuo A."/>
            <person name="Drula E."/>
            <person name="Kohler A."/>
            <person name="Sanchez-Garcia M."/>
            <person name="Morin E."/>
            <person name="Andreopoulos B."/>
            <person name="Barry K.W."/>
            <person name="Bonito G."/>
            <person name="Buee M."/>
            <person name="Carver A."/>
            <person name="Chen C."/>
            <person name="Cichocki N."/>
            <person name="Clum A."/>
            <person name="Culley D."/>
            <person name="Crous P.W."/>
            <person name="Fauchery L."/>
            <person name="Girlanda M."/>
            <person name="Hayes R.D."/>
            <person name="Keri Z."/>
            <person name="LaButti K."/>
            <person name="Lipzen A."/>
            <person name="Lombard V."/>
            <person name="Magnuson J."/>
            <person name="Maillard F."/>
            <person name="Murat C."/>
            <person name="Nolan M."/>
            <person name="Ohm R.A."/>
            <person name="Pangilinan J."/>
            <person name="Pereira M.F."/>
            <person name="Perotto S."/>
            <person name="Peter M."/>
            <person name="Pfister S."/>
            <person name="Riley R."/>
            <person name="Sitrit Y."/>
            <person name="Stielow J.B."/>
            <person name="Szollosi G."/>
            <person name="Zifcakova L."/>
            <person name="Stursova M."/>
            <person name="Spatafora J.W."/>
            <person name="Tedersoo L."/>
            <person name="Vaario L.M."/>
            <person name="Yamada A."/>
            <person name="Yan M."/>
            <person name="Wang P."/>
            <person name="Xu J."/>
            <person name="Bruns T."/>
            <person name="Baldrian P."/>
            <person name="Vilgalys R."/>
            <person name="Dunand C."/>
            <person name="Henrissat B."/>
            <person name="Grigoriev I.V."/>
            <person name="Hibbett D."/>
            <person name="Nagy L.G."/>
            <person name="Martin F.M."/>
        </authorList>
    </citation>
    <scope>NUCLEOTIDE SEQUENCE</scope>
    <source>
        <strain evidence="3">UH-Tt-Lm1</strain>
    </source>
</reference>
<feature type="compositionally biased region" description="Basic and acidic residues" evidence="1">
    <location>
        <begin position="15"/>
        <end position="25"/>
    </location>
</feature>
<evidence type="ECO:0000256" key="2">
    <source>
        <dbReference type="SAM" id="Phobius"/>
    </source>
</evidence>
<feature type="transmembrane region" description="Helical" evidence="2">
    <location>
        <begin position="56"/>
        <end position="73"/>
    </location>
</feature>
<dbReference type="AlphaFoldDB" id="A0A9P6HLH1"/>
<comment type="caution">
    <text evidence="3">The sequence shown here is derived from an EMBL/GenBank/DDBJ whole genome shotgun (WGS) entry which is preliminary data.</text>
</comment>
<keyword evidence="2" id="KW-0812">Transmembrane</keyword>
<name>A0A9P6HLH1_9AGAM</name>
<keyword evidence="4" id="KW-1185">Reference proteome</keyword>